<organism evidence="2 3">
    <name type="scientific">Panicum virgatum</name>
    <name type="common">Blackwell switchgrass</name>
    <dbReference type="NCBI Taxonomy" id="38727"/>
    <lineage>
        <taxon>Eukaryota</taxon>
        <taxon>Viridiplantae</taxon>
        <taxon>Streptophyta</taxon>
        <taxon>Embryophyta</taxon>
        <taxon>Tracheophyta</taxon>
        <taxon>Spermatophyta</taxon>
        <taxon>Magnoliopsida</taxon>
        <taxon>Liliopsida</taxon>
        <taxon>Poales</taxon>
        <taxon>Poaceae</taxon>
        <taxon>PACMAD clade</taxon>
        <taxon>Panicoideae</taxon>
        <taxon>Panicodae</taxon>
        <taxon>Paniceae</taxon>
        <taxon>Panicinae</taxon>
        <taxon>Panicum</taxon>
        <taxon>Panicum sect. Hiantes</taxon>
    </lineage>
</organism>
<feature type="compositionally biased region" description="Low complexity" evidence="1">
    <location>
        <begin position="42"/>
        <end position="87"/>
    </location>
</feature>
<keyword evidence="3" id="KW-1185">Reference proteome</keyword>
<evidence type="ECO:0000313" key="3">
    <source>
        <dbReference type="Proteomes" id="UP000823388"/>
    </source>
</evidence>
<accession>A0A8T0PRL3</accession>
<comment type="caution">
    <text evidence="2">The sequence shown here is derived from an EMBL/GenBank/DDBJ whole genome shotgun (WGS) entry which is preliminary data.</text>
</comment>
<sequence length="136" mass="14581">MTKSSRSGQKKTEKRPNIQENQPIRATRGGNGRGIDARRSGDPSGDPSSSSSPPSRPSSPSSHRQPLAAVLLLVPLPLTASPLATPQRQRRRRPRSTLPDPAPWPTAEPSFLSTPIQYSLLVSSIDQQAGQAPDCV</sequence>
<protein>
    <submittedName>
        <fullName evidence="2">Uncharacterized protein</fullName>
    </submittedName>
</protein>
<proteinExistence type="predicted"/>
<evidence type="ECO:0000256" key="1">
    <source>
        <dbReference type="SAM" id="MobiDB-lite"/>
    </source>
</evidence>
<gene>
    <name evidence="2" type="ORF">PVAP13_8KG167201</name>
</gene>
<dbReference type="EMBL" id="CM029051">
    <property type="protein sequence ID" value="KAG2561596.1"/>
    <property type="molecule type" value="Genomic_DNA"/>
</dbReference>
<reference evidence="2" key="1">
    <citation type="submission" date="2020-05" db="EMBL/GenBank/DDBJ databases">
        <title>WGS assembly of Panicum virgatum.</title>
        <authorList>
            <person name="Lovell J.T."/>
            <person name="Jenkins J."/>
            <person name="Shu S."/>
            <person name="Juenger T.E."/>
            <person name="Schmutz J."/>
        </authorList>
    </citation>
    <scope>NUCLEOTIDE SEQUENCE</scope>
    <source>
        <strain evidence="2">AP13</strain>
    </source>
</reference>
<name>A0A8T0PRL3_PANVG</name>
<dbReference type="AlphaFoldDB" id="A0A8T0PRL3"/>
<feature type="region of interest" description="Disordered" evidence="1">
    <location>
        <begin position="1"/>
        <end position="110"/>
    </location>
</feature>
<evidence type="ECO:0000313" key="2">
    <source>
        <dbReference type="EMBL" id="KAG2561596.1"/>
    </source>
</evidence>
<dbReference type="Proteomes" id="UP000823388">
    <property type="component" value="Chromosome 8K"/>
</dbReference>